<evidence type="ECO:0000313" key="25">
    <source>
        <dbReference type="Proteomes" id="UP000267194"/>
    </source>
</evidence>
<dbReference type="InterPro" id="IPR000605">
    <property type="entry name" value="Helicase_SF3_ssDNA/RNA_vir"/>
</dbReference>
<accession>A0A075IY19</accession>
<comment type="cofactor">
    <cofactor evidence="1">
        <name>Mn(2+)</name>
        <dbReference type="ChEBI" id="CHEBI:29035"/>
    </cofactor>
</comment>
<evidence type="ECO:0000256" key="22">
    <source>
        <dbReference type="ARBA" id="ARBA00049360"/>
    </source>
</evidence>
<comment type="subcellular location">
    <subcellularLocation>
        <location evidence="3">Host nucleus</location>
    </subcellularLocation>
</comment>
<evidence type="ECO:0000256" key="5">
    <source>
        <dbReference type="ARBA" id="ARBA00014531"/>
    </source>
</evidence>
<sequence>MSQDPLWKMQGRYWMLTAPAASFTPYLPPTVLYIRGQLETAASGFSHWQLLVITGKVRGSKLKTIFGDDVHIELTRSAAADDYVWKDDTYVDGTRFELGRRPKQLSKTTDWDDIWKSAVDGNLEDIESHVRVRYYNSLSRIRQDHLRPIPLERSCSVYWGRTGTGKSRRAWEEASMDAYPKNPRTKFWDGYRGHEHVVIDEFRGGIDIAYMLQWLDRYPVIVEVKGSSTVLRATRIWITSNIDPRDWYPLADQETKDALLRRLNITHFL</sequence>
<evidence type="ECO:0000256" key="20">
    <source>
        <dbReference type="ARBA" id="ARBA00030754"/>
    </source>
</evidence>
<keyword evidence="9" id="KW-0235">DNA replication</keyword>
<evidence type="ECO:0000313" key="24">
    <source>
        <dbReference type="EMBL" id="AIF34820.1"/>
    </source>
</evidence>
<dbReference type="GO" id="GO:0003724">
    <property type="term" value="F:RNA helicase activity"/>
    <property type="evidence" value="ECO:0007669"/>
    <property type="project" value="InterPro"/>
</dbReference>
<keyword evidence="18" id="KW-0238">DNA-binding</keyword>
<comment type="similarity">
    <text evidence="4">Belongs to the nanoviruses/circoviruses replication-associated protein family.</text>
</comment>
<dbReference type="InterPro" id="IPR049912">
    <property type="entry name" value="CRESS_DNA_REP"/>
</dbReference>
<evidence type="ECO:0000256" key="10">
    <source>
        <dbReference type="ARBA" id="ARBA00022722"/>
    </source>
</evidence>
<evidence type="ECO:0000256" key="18">
    <source>
        <dbReference type="ARBA" id="ARBA00023125"/>
    </source>
</evidence>
<comment type="catalytic activity">
    <reaction evidence="22">
        <text>ATP + H2O = ADP + phosphate + H(+)</text>
        <dbReference type="Rhea" id="RHEA:13065"/>
        <dbReference type="ChEBI" id="CHEBI:15377"/>
        <dbReference type="ChEBI" id="CHEBI:15378"/>
        <dbReference type="ChEBI" id="CHEBI:30616"/>
        <dbReference type="ChEBI" id="CHEBI:43474"/>
        <dbReference type="ChEBI" id="CHEBI:456216"/>
    </reaction>
</comment>
<dbReference type="GO" id="GO:0003723">
    <property type="term" value="F:RNA binding"/>
    <property type="evidence" value="ECO:0007669"/>
    <property type="project" value="InterPro"/>
</dbReference>
<dbReference type="SUPFAM" id="SSF52540">
    <property type="entry name" value="P-loop containing nucleoside triphosphate hydrolases"/>
    <property type="match status" value="1"/>
</dbReference>
<keyword evidence="15" id="KW-0347">Helicase</keyword>
<dbReference type="PROSITE" id="PS52020">
    <property type="entry name" value="CRESS_DNA_REP"/>
    <property type="match status" value="1"/>
</dbReference>
<keyword evidence="12" id="KW-0547">Nucleotide-binding</keyword>
<evidence type="ECO:0000256" key="15">
    <source>
        <dbReference type="ARBA" id="ARBA00022806"/>
    </source>
</evidence>
<keyword evidence="25" id="KW-1185">Reference proteome</keyword>
<dbReference type="GO" id="GO:0042025">
    <property type="term" value="C:host cell nucleus"/>
    <property type="evidence" value="ECO:0007669"/>
    <property type="project" value="UniProtKB-SubCell"/>
</dbReference>
<evidence type="ECO:0000256" key="19">
    <source>
        <dbReference type="ARBA" id="ARBA00023268"/>
    </source>
</evidence>
<reference evidence="24 25" key="1">
    <citation type="journal article" date="2014" name="Infect. Genet. Evol.">
        <title>Diverse small circular single-stranded DNA viruses identified in a freshwater pond on the McMurdo Ice Shelf (Antarctica).</title>
        <authorList>
            <person name="Zawar-Reza P."/>
            <person name="Arguello-Astorga G.R."/>
            <person name="Kraberger S."/>
            <person name="Julian L."/>
            <person name="Stainton D."/>
            <person name="Broady P.A."/>
            <person name="Varsani A."/>
        </authorList>
    </citation>
    <scope>NUCLEOTIDE SEQUENCE [LARGE SCALE GENOMIC DNA]</scope>
    <source>
        <strain evidence="24">SaCV-8_NZ-BS4075-2012</strain>
    </source>
</reference>
<name>A0A075IY19_9VIRU</name>
<dbReference type="Proteomes" id="UP000267194">
    <property type="component" value="Segment"/>
</dbReference>
<keyword evidence="17" id="KW-0190">Covalent protein-DNA linkage</keyword>
<dbReference type="GO" id="GO:0016779">
    <property type="term" value="F:nucleotidyltransferase activity"/>
    <property type="evidence" value="ECO:0007669"/>
    <property type="project" value="UniProtKB-KW"/>
</dbReference>
<evidence type="ECO:0000256" key="6">
    <source>
        <dbReference type="ARBA" id="ARBA00022562"/>
    </source>
</evidence>
<protein>
    <recommendedName>
        <fullName evidence="5">Replication-associated protein</fullName>
    </recommendedName>
    <alternativeName>
        <fullName evidence="20">ATP-dependent helicase Rep</fullName>
    </alternativeName>
    <alternativeName>
        <fullName evidence="21">RepP</fullName>
    </alternativeName>
</protein>
<evidence type="ECO:0000256" key="8">
    <source>
        <dbReference type="ARBA" id="ARBA00022695"/>
    </source>
</evidence>
<evidence type="ECO:0000256" key="12">
    <source>
        <dbReference type="ARBA" id="ARBA00022741"/>
    </source>
</evidence>
<keyword evidence="11" id="KW-0479">Metal-binding</keyword>
<keyword evidence="19" id="KW-0511">Multifunctional enzyme</keyword>
<dbReference type="Gene3D" id="3.40.1310.20">
    <property type="match status" value="1"/>
</dbReference>
<proteinExistence type="inferred from homology"/>
<keyword evidence="7" id="KW-0808">Transferase</keyword>
<evidence type="ECO:0000256" key="13">
    <source>
        <dbReference type="ARBA" id="ARBA00022759"/>
    </source>
</evidence>
<dbReference type="EMBL" id="KJ547632">
    <property type="protein sequence ID" value="AIF34820.1"/>
    <property type="molecule type" value="Genomic_DNA"/>
</dbReference>
<evidence type="ECO:0000256" key="7">
    <source>
        <dbReference type="ARBA" id="ARBA00022679"/>
    </source>
</evidence>
<dbReference type="GO" id="GO:0000166">
    <property type="term" value="F:nucleotide binding"/>
    <property type="evidence" value="ECO:0007669"/>
    <property type="project" value="UniProtKB-KW"/>
</dbReference>
<evidence type="ECO:0000256" key="21">
    <source>
        <dbReference type="ARBA" id="ARBA00032243"/>
    </source>
</evidence>
<keyword evidence="10" id="KW-0540">Nuclease</keyword>
<evidence type="ECO:0000259" key="23">
    <source>
        <dbReference type="PROSITE" id="PS52020"/>
    </source>
</evidence>
<dbReference type="GO" id="GO:0016787">
    <property type="term" value="F:hydrolase activity"/>
    <property type="evidence" value="ECO:0007669"/>
    <property type="project" value="UniProtKB-KW"/>
</dbReference>
<evidence type="ECO:0000256" key="3">
    <source>
        <dbReference type="ARBA" id="ARBA00004147"/>
    </source>
</evidence>
<comment type="cofactor">
    <cofactor evidence="2">
        <name>Mg(2+)</name>
        <dbReference type="ChEBI" id="CHEBI:18420"/>
    </cofactor>
</comment>
<dbReference type="InterPro" id="IPR027417">
    <property type="entry name" value="P-loop_NTPase"/>
</dbReference>
<keyword evidence="13" id="KW-0255">Endonuclease</keyword>
<evidence type="ECO:0000256" key="17">
    <source>
        <dbReference type="ARBA" id="ARBA00023124"/>
    </source>
</evidence>
<evidence type="ECO:0000256" key="11">
    <source>
        <dbReference type="ARBA" id="ARBA00022723"/>
    </source>
</evidence>
<evidence type="ECO:0000256" key="14">
    <source>
        <dbReference type="ARBA" id="ARBA00022801"/>
    </source>
</evidence>
<keyword evidence="14" id="KW-0378">Hydrolase</keyword>
<dbReference type="GO" id="GO:0046872">
    <property type="term" value="F:metal ion binding"/>
    <property type="evidence" value="ECO:0007669"/>
    <property type="project" value="UniProtKB-KW"/>
</dbReference>
<dbReference type="GO" id="GO:0004519">
    <property type="term" value="F:endonuclease activity"/>
    <property type="evidence" value="ECO:0007669"/>
    <property type="project" value="UniProtKB-KW"/>
</dbReference>
<keyword evidence="8" id="KW-0548">Nucleotidyltransferase</keyword>
<evidence type="ECO:0000256" key="2">
    <source>
        <dbReference type="ARBA" id="ARBA00001946"/>
    </source>
</evidence>
<evidence type="ECO:0000256" key="4">
    <source>
        <dbReference type="ARBA" id="ARBA00008545"/>
    </source>
</evidence>
<evidence type="ECO:0000256" key="16">
    <source>
        <dbReference type="ARBA" id="ARBA00022840"/>
    </source>
</evidence>
<dbReference type="GO" id="GO:0006260">
    <property type="term" value="P:DNA replication"/>
    <property type="evidence" value="ECO:0007669"/>
    <property type="project" value="UniProtKB-KW"/>
</dbReference>
<dbReference type="GO" id="GO:0003677">
    <property type="term" value="F:DNA binding"/>
    <property type="evidence" value="ECO:0007669"/>
    <property type="project" value="UniProtKB-KW"/>
</dbReference>
<dbReference type="Pfam" id="PF00910">
    <property type="entry name" value="RNA_helicase"/>
    <property type="match status" value="1"/>
</dbReference>
<evidence type="ECO:0000256" key="9">
    <source>
        <dbReference type="ARBA" id="ARBA00022705"/>
    </source>
</evidence>
<evidence type="ECO:0000256" key="1">
    <source>
        <dbReference type="ARBA" id="ARBA00001936"/>
    </source>
</evidence>
<dbReference type="Gene3D" id="3.40.50.300">
    <property type="entry name" value="P-loop containing nucleotide triphosphate hydrolases"/>
    <property type="match status" value="1"/>
</dbReference>
<keyword evidence="6" id="KW-1048">Host nucleus</keyword>
<organism evidence="24 25">
    <name type="scientific">Sewage-associated circular DNA virus-8</name>
    <dbReference type="NCBI Taxonomy" id="1519397"/>
    <lineage>
        <taxon>Viruses</taxon>
        <taxon>Monodnaviria</taxon>
        <taxon>Shotokuvirae</taxon>
        <taxon>Cressdnaviricota</taxon>
        <taxon>Arfiviricetes</taxon>
        <taxon>Saturnivirales</taxon>
        <taxon>Kanorauviridae</taxon>
        <taxon>Doseivirus</taxon>
        <taxon>Doseivirus sewoxi</taxon>
    </lineage>
</organism>
<keyword evidence="16" id="KW-0067">ATP-binding</keyword>
<feature type="domain" description="CRESS-DNA virus Rep endonuclease" evidence="23">
    <location>
        <begin position="8"/>
        <end position="101"/>
    </location>
</feature>
<reference evidence="24 25" key="2">
    <citation type="journal article" date="2015" name="Infect. Genet. Evol.">
        <title>Characterisation of a diverse range of circular replication-associated protein encoding DNA viruses recovered from a sewage treatment oxidation pond.</title>
        <authorList>
            <person name="Kraberger S."/>
            <person name="Arguello-Astorga G.R."/>
            <person name="Greenfield L.G."/>
            <person name="Galilee C."/>
            <person name="Law D."/>
            <person name="Martin D.P."/>
            <person name="Varsani A."/>
        </authorList>
    </citation>
    <scope>NUCLEOTIDE SEQUENCE [LARGE SCALE GENOMIC DNA]</scope>
    <source>
        <strain evidence="24">SaCV-8_NZ-BS4075-2012</strain>
    </source>
</reference>